<dbReference type="InterPro" id="IPR042206">
    <property type="entry name" value="CRISPR-assoc_Cas1_C"/>
</dbReference>
<keyword evidence="8" id="KW-0464">Manganese</keyword>
<dbReference type="InterPro" id="IPR042211">
    <property type="entry name" value="CRISPR-assoc_Cas1_N"/>
</dbReference>
<accession>A0A3B1D6R4</accession>
<evidence type="ECO:0000256" key="5">
    <source>
        <dbReference type="ARBA" id="ARBA00022842"/>
    </source>
</evidence>
<dbReference type="HAMAP" id="MF_01470">
    <property type="entry name" value="Cas1"/>
    <property type="match status" value="1"/>
</dbReference>
<evidence type="ECO:0000256" key="6">
    <source>
        <dbReference type="ARBA" id="ARBA00023118"/>
    </source>
</evidence>
<dbReference type="GO" id="GO:0051607">
    <property type="term" value="P:defense response to virus"/>
    <property type="evidence" value="ECO:0007669"/>
    <property type="project" value="UniProtKB-KW"/>
</dbReference>
<organism evidence="9">
    <name type="scientific">hydrothermal vent metagenome</name>
    <dbReference type="NCBI Taxonomy" id="652676"/>
    <lineage>
        <taxon>unclassified sequences</taxon>
        <taxon>metagenomes</taxon>
        <taxon>ecological metagenomes</taxon>
    </lineage>
</organism>
<evidence type="ECO:0000313" key="9">
    <source>
        <dbReference type="EMBL" id="VAX37909.1"/>
    </source>
</evidence>
<sequence>MIKRTIEISNGPTHISSQRKQLILKRDGEQIGQIPCEDIGMVIVDHPATSISLPAISLLMKEKAAFIICGTDHLPQGMFLPFADHTQIVTRLHTQIDAPKPLQKRLWKQIVQAKIRAQADNLQSNSAPHKLLMNLAKDVKAGDTTNREAHAAKVYWQNWLTCPDDIEVDDEGLEIIADAYRRDRHGDSPNSLLNYGYAILRAAVARAIVSAGLQPALGIHHKNRSNPFCLADDLMEPFRPIVDCRVRELFFAGETEINQETKAQLLDLLTIRINYKEHSGPLMVSLHHYVASFVRCLERTETLMEIPQLCHLVDTELCGL</sequence>
<keyword evidence="5" id="KW-0460">Magnesium</keyword>
<keyword evidence="1" id="KW-0540">Nuclease</keyword>
<dbReference type="Pfam" id="PF01867">
    <property type="entry name" value="Cas_Cas1"/>
    <property type="match status" value="1"/>
</dbReference>
<evidence type="ECO:0000256" key="4">
    <source>
        <dbReference type="ARBA" id="ARBA00022801"/>
    </source>
</evidence>
<reference evidence="9" key="1">
    <citation type="submission" date="2018-06" db="EMBL/GenBank/DDBJ databases">
        <authorList>
            <person name="Zhirakovskaya E."/>
        </authorList>
    </citation>
    <scope>NUCLEOTIDE SEQUENCE</scope>
</reference>
<keyword evidence="4" id="KW-0378">Hydrolase</keyword>
<dbReference type="Gene3D" id="1.20.120.920">
    <property type="entry name" value="CRISPR-associated endonuclease Cas1, C-terminal domain"/>
    <property type="match status" value="1"/>
</dbReference>
<name>A0A3B1D6R4_9ZZZZ</name>
<dbReference type="PANTHER" id="PTHR34353">
    <property type="entry name" value="CRISPR-ASSOCIATED ENDONUCLEASE CAS1 1"/>
    <property type="match status" value="1"/>
</dbReference>
<dbReference type="InterPro" id="IPR050646">
    <property type="entry name" value="Cas1"/>
</dbReference>
<keyword evidence="3" id="KW-0255">Endonuclease</keyword>
<dbReference type="NCBIfam" id="TIGR03639">
    <property type="entry name" value="cas1_NMENI"/>
    <property type="match status" value="1"/>
</dbReference>
<evidence type="ECO:0000256" key="2">
    <source>
        <dbReference type="ARBA" id="ARBA00022723"/>
    </source>
</evidence>
<dbReference type="PANTHER" id="PTHR34353:SF2">
    <property type="entry name" value="CRISPR-ASSOCIATED ENDONUCLEASE CAS1 1"/>
    <property type="match status" value="1"/>
</dbReference>
<dbReference type="GO" id="GO:0004520">
    <property type="term" value="F:DNA endonuclease activity"/>
    <property type="evidence" value="ECO:0007669"/>
    <property type="project" value="InterPro"/>
</dbReference>
<dbReference type="NCBIfam" id="TIGR00287">
    <property type="entry name" value="cas1"/>
    <property type="match status" value="1"/>
</dbReference>
<dbReference type="Gene3D" id="3.100.10.20">
    <property type="entry name" value="CRISPR-associated endonuclease Cas1, N-terminal domain"/>
    <property type="match status" value="1"/>
</dbReference>
<evidence type="ECO:0000256" key="3">
    <source>
        <dbReference type="ARBA" id="ARBA00022759"/>
    </source>
</evidence>
<protein>
    <submittedName>
        <fullName evidence="9">CRISPR-associated protein Cas1</fullName>
    </submittedName>
</protein>
<dbReference type="GO" id="GO:0043571">
    <property type="term" value="P:maintenance of CRISPR repeat elements"/>
    <property type="evidence" value="ECO:0007669"/>
    <property type="project" value="InterPro"/>
</dbReference>
<dbReference type="GO" id="GO:0016787">
    <property type="term" value="F:hydrolase activity"/>
    <property type="evidence" value="ECO:0007669"/>
    <property type="project" value="UniProtKB-KW"/>
</dbReference>
<gene>
    <name evidence="9" type="ORF">MNBD_PLANCTO02-1072</name>
</gene>
<keyword evidence="7" id="KW-0238">DNA-binding</keyword>
<proteinExistence type="inferred from homology"/>
<evidence type="ECO:0000256" key="8">
    <source>
        <dbReference type="ARBA" id="ARBA00023211"/>
    </source>
</evidence>
<dbReference type="GO" id="GO:0003677">
    <property type="term" value="F:DNA binding"/>
    <property type="evidence" value="ECO:0007669"/>
    <property type="project" value="UniProtKB-KW"/>
</dbReference>
<evidence type="ECO:0000256" key="1">
    <source>
        <dbReference type="ARBA" id="ARBA00022722"/>
    </source>
</evidence>
<dbReference type="EMBL" id="UOGL01000149">
    <property type="protein sequence ID" value="VAX37909.1"/>
    <property type="molecule type" value="Genomic_DNA"/>
</dbReference>
<dbReference type="AlphaFoldDB" id="A0A3B1D6R4"/>
<evidence type="ECO:0000256" key="7">
    <source>
        <dbReference type="ARBA" id="ARBA00023125"/>
    </source>
</evidence>
<keyword evidence="6" id="KW-0051">Antiviral defense</keyword>
<dbReference type="InterPro" id="IPR002729">
    <property type="entry name" value="CRISPR-assoc_Cas1"/>
</dbReference>
<keyword evidence="2" id="KW-0479">Metal-binding</keyword>
<dbReference type="InterPro" id="IPR019855">
    <property type="entry name" value="CRISPR-assoc_Cas1_NMENI"/>
</dbReference>
<dbReference type="GO" id="GO:0046872">
    <property type="term" value="F:metal ion binding"/>
    <property type="evidence" value="ECO:0007669"/>
    <property type="project" value="UniProtKB-KW"/>
</dbReference>